<evidence type="ECO:0008006" key="3">
    <source>
        <dbReference type="Google" id="ProtNLM"/>
    </source>
</evidence>
<dbReference type="EMBL" id="RBTW01000250">
    <property type="protein sequence ID" value="RMU16671.1"/>
    <property type="molecule type" value="Genomic_DNA"/>
</dbReference>
<accession>A0AB37R1H4</accession>
<evidence type="ECO:0000313" key="1">
    <source>
        <dbReference type="EMBL" id="RMU16671.1"/>
    </source>
</evidence>
<sequence length="198" mass="22895">MEDKRMDQKQLQKVFAAELGDRPYASRISKLLFETLMDCDGRTFKAVVAEMDWLEKMPWSSATRTKKQKKFSGDVLGNLRHTHYTTSEHLITNIELHWTSEDRASEVQGIKDLITAPENAGKSPEELWKLSGDIAGQLVGAYTQRRSERKLTGEWLIYGLWEEKNYFLDLGCHAELTDEQALFDRLYSGCPEFDFCFQ</sequence>
<reference evidence="1 2" key="1">
    <citation type="submission" date="2018-08" db="EMBL/GenBank/DDBJ databases">
        <title>Recombination of ecologically and evolutionarily significant loci maintains genetic cohesion in the Pseudomonas syringae species complex.</title>
        <authorList>
            <person name="Dillon M."/>
            <person name="Thakur S."/>
            <person name="Almeida R.N.D."/>
            <person name="Weir B.S."/>
            <person name="Guttman D.S."/>
        </authorList>
    </citation>
    <scope>NUCLEOTIDE SEQUENCE [LARGE SCALE GENOMIC DNA]</scope>
    <source>
        <strain evidence="1 2">ICMP 3402</strain>
    </source>
</reference>
<gene>
    <name evidence="1" type="ORF">ALP33_01613</name>
</gene>
<evidence type="ECO:0000313" key="2">
    <source>
        <dbReference type="Proteomes" id="UP000271817"/>
    </source>
</evidence>
<organism evidence="1 2">
    <name type="scientific">Pseudomonas amygdali pv. lachrymans</name>
    <name type="common">Pseudomonas syringae pv. lachrymans</name>
    <dbReference type="NCBI Taxonomy" id="53707"/>
    <lineage>
        <taxon>Bacteria</taxon>
        <taxon>Pseudomonadati</taxon>
        <taxon>Pseudomonadota</taxon>
        <taxon>Gammaproteobacteria</taxon>
        <taxon>Pseudomonadales</taxon>
        <taxon>Pseudomonadaceae</taxon>
        <taxon>Pseudomonas</taxon>
        <taxon>Pseudomonas amygdali</taxon>
    </lineage>
</organism>
<dbReference type="RefSeq" id="WP_285230690.1">
    <property type="nucleotide sequence ID" value="NZ_CP127045.1"/>
</dbReference>
<proteinExistence type="predicted"/>
<name>A0AB37R1H4_PSEAV</name>
<comment type="caution">
    <text evidence="1">The sequence shown here is derived from an EMBL/GenBank/DDBJ whole genome shotgun (WGS) entry which is preliminary data.</text>
</comment>
<dbReference type="AlphaFoldDB" id="A0AB37R1H4"/>
<protein>
    <recommendedName>
        <fullName evidence="3">Transposase</fullName>
    </recommendedName>
</protein>
<dbReference type="Proteomes" id="UP000271817">
    <property type="component" value="Unassembled WGS sequence"/>
</dbReference>